<proteinExistence type="inferred from homology"/>
<dbReference type="PANTHER" id="PTHR11895">
    <property type="entry name" value="TRANSAMIDASE"/>
    <property type="match status" value="1"/>
</dbReference>
<feature type="domain" description="N-acetyltransferase" evidence="3">
    <location>
        <begin position="1093"/>
        <end position="1255"/>
    </location>
</feature>
<dbReference type="Gene3D" id="3.90.1300.10">
    <property type="entry name" value="Amidase signature (AS) domain"/>
    <property type="match status" value="1"/>
</dbReference>
<dbReference type="CDD" id="cd04301">
    <property type="entry name" value="NAT_SF"/>
    <property type="match status" value="2"/>
</dbReference>
<dbReference type="SUPFAM" id="SSF75304">
    <property type="entry name" value="Amidase signature (AS) enzymes"/>
    <property type="match status" value="1"/>
</dbReference>
<protein>
    <recommendedName>
        <fullName evidence="3">N-acetyltransferase domain-containing protein</fullName>
    </recommendedName>
</protein>
<dbReference type="Gene3D" id="3.20.20.190">
    <property type="entry name" value="Phosphatidylinositol (PI) phosphodiesterase"/>
    <property type="match status" value="1"/>
</dbReference>
<dbReference type="PANTHER" id="PTHR11895:SF67">
    <property type="entry name" value="AMIDASE DOMAIN-CONTAINING PROTEIN"/>
    <property type="match status" value="1"/>
</dbReference>
<evidence type="ECO:0000256" key="2">
    <source>
        <dbReference type="SAM" id="MobiDB-lite"/>
    </source>
</evidence>
<dbReference type="PROSITE" id="PS51186">
    <property type="entry name" value="GNAT"/>
    <property type="match status" value="2"/>
</dbReference>
<feature type="compositionally biased region" description="Polar residues" evidence="2">
    <location>
        <begin position="711"/>
        <end position="726"/>
    </location>
</feature>
<name>A0A9Q9R9G8_FUSFU</name>
<dbReference type="SUPFAM" id="SSF55729">
    <property type="entry name" value="Acyl-CoA N-acyltransferases (Nat)"/>
    <property type="match status" value="2"/>
</dbReference>
<dbReference type="InterPro" id="IPR016181">
    <property type="entry name" value="Acyl_CoA_acyltransferase"/>
</dbReference>
<dbReference type="Gene3D" id="3.40.630.30">
    <property type="match status" value="2"/>
</dbReference>
<dbReference type="InterPro" id="IPR023631">
    <property type="entry name" value="Amidase_dom"/>
</dbReference>
<dbReference type="PROSITE" id="PS00571">
    <property type="entry name" value="AMIDASES"/>
    <property type="match status" value="1"/>
</dbReference>
<dbReference type="InterPro" id="IPR000182">
    <property type="entry name" value="GNAT_dom"/>
</dbReference>
<comment type="caution">
    <text evidence="4">The sequence shown here is derived from an EMBL/GenBank/DDBJ whole genome shotgun (WGS) entry which is preliminary data.</text>
</comment>
<dbReference type="Pfam" id="PF01425">
    <property type="entry name" value="Amidase"/>
    <property type="match status" value="1"/>
</dbReference>
<dbReference type="InterPro" id="IPR020556">
    <property type="entry name" value="Amidase_CS"/>
</dbReference>
<dbReference type="GO" id="GO:0016747">
    <property type="term" value="F:acyltransferase activity, transferring groups other than amino-acyl groups"/>
    <property type="evidence" value="ECO:0007669"/>
    <property type="project" value="InterPro"/>
</dbReference>
<dbReference type="InterPro" id="IPR000120">
    <property type="entry name" value="Amidase"/>
</dbReference>
<dbReference type="CDD" id="cd08621">
    <property type="entry name" value="PI-PLCXDc_like_2"/>
    <property type="match status" value="1"/>
</dbReference>
<dbReference type="GO" id="GO:0006629">
    <property type="term" value="P:lipid metabolic process"/>
    <property type="evidence" value="ECO:0007669"/>
    <property type="project" value="InterPro"/>
</dbReference>
<evidence type="ECO:0000313" key="4">
    <source>
        <dbReference type="EMBL" id="VTT55333.1"/>
    </source>
</evidence>
<dbReference type="Proteomes" id="UP000760494">
    <property type="component" value="Unassembled WGS sequence"/>
</dbReference>
<dbReference type="InterPro" id="IPR017946">
    <property type="entry name" value="PLC-like_Pdiesterase_TIM-brl"/>
</dbReference>
<dbReference type="GO" id="GO:0008081">
    <property type="term" value="F:phosphoric diester hydrolase activity"/>
    <property type="evidence" value="ECO:0007669"/>
    <property type="project" value="InterPro"/>
</dbReference>
<feature type="domain" description="N-acetyltransferase" evidence="3">
    <location>
        <begin position="1260"/>
        <end position="1412"/>
    </location>
</feature>
<organism evidence="4 5">
    <name type="scientific">Fusarium fujikuroi</name>
    <name type="common">Bakanae and foot rot disease fungus</name>
    <name type="synonym">Gibberella fujikuroi</name>
    <dbReference type="NCBI Taxonomy" id="5127"/>
    <lineage>
        <taxon>Eukaryota</taxon>
        <taxon>Fungi</taxon>
        <taxon>Dikarya</taxon>
        <taxon>Ascomycota</taxon>
        <taxon>Pezizomycotina</taxon>
        <taxon>Sordariomycetes</taxon>
        <taxon>Hypocreomycetidae</taxon>
        <taxon>Hypocreales</taxon>
        <taxon>Nectriaceae</taxon>
        <taxon>Fusarium</taxon>
        <taxon>Fusarium fujikuroi species complex</taxon>
    </lineage>
</organism>
<accession>A0A9Q9R9G8</accession>
<feature type="compositionally biased region" description="Basic residues" evidence="2">
    <location>
        <begin position="1071"/>
        <end position="1084"/>
    </location>
</feature>
<evidence type="ECO:0000256" key="1">
    <source>
        <dbReference type="ARBA" id="ARBA00009199"/>
    </source>
</evidence>
<evidence type="ECO:0000259" key="3">
    <source>
        <dbReference type="PROSITE" id="PS51186"/>
    </source>
</evidence>
<evidence type="ECO:0000313" key="5">
    <source>
        <dbReference type="Proteomes" id="UP000760494"/>
    </source>
</evidence>
<dbReference type="SUPFAM" id="SSF51695">
    <property type="entry name" value="PLC-like phosphodiesterases"/>
    <property type="match status" value="1"/>
</dbReference>
<feature type="region of interest" description="Disordered" evidence="2">
    <location>
        <begin position="1064"/>
        <end position="1087"/>
    </location>
</feature>
<sequence length="1412" mass="156416">MGEGGYINLVNGTPYKWKRTQQNSYQMEAWSFPESIDAVPSTYVEFDHGVLKKRGDTSGSVTYSLEGTKATFSIHVRDKPANIWIQLDGLEALNNPRGSKIELGWQHDECVTFVLSGKEGNFHSSNPPTDWMQKNRNILGHRPLSQICMLGTHDSGMSTVSHCDVPGGVIDPYVLCQSVSVLGQLAHGARYFDLRPQYSGGHLWTGHYTGKVGGRGESISDIISAVNEFTKKNGELIILNFSHSLQTDTDEWREFTKQEWHNLMKELLKLNHLFIVEDKNKAKNLTQLKLDDFIGNGKAAVVCVMEQWDLDIGDYAHKGFYKYEAMNVRNEYSNKDDAVVMVNDQLEKMKGHMSAKDKRLFLLSWTLTQQAPQWDGDVVTFVKVAPRSLKPIKKLAYTCNKELFTRLLPEVSDKSFPNVVYIDYLDNQDYAALVVAINDKIRSRVPRLRISHRHHSSKMNNFNNERRFFNYPEPQEGPHVPYAIERNRNPVLRGPLLVAAAFLMEWIRFIRETAWANAGFASLRKIRTYLEHFEPRYDPTVVPIALSEAEAKERGERVQISALQQANNSQTSNPSKFYSAADYRALYLSGELTPVDVAKAILPLVETDGPTPGRHAQGWRELNIERIMRAAEASTERYKNKQPLGPLDGVPSAIKDDYDLDGYSTTLGSPRDYTETPKDGESTTSWIVRKLEEAGVVIIGKLAMHEFGLDTTGNNPNQGTPRNPFNSGYYTGGSSSGPAYAVSSGLIPLALGSDGGGSIRIPGSFCSVFGLKPTHNRLASWPGANHSPTCAVQGPLAVDMQSLAAAYEAIAEPHPSTQFPPLALQPSPPVTKVLGIFDAWISRATPSVQSLVRGLVESLAAKHGYTLVPIEIPFPAEGQMAHALTVLTDASTLLYDTKGLTPANKILLALGRTTPSTDYLLAQKLRGMLMQHLSYLWKTYPGMLIVTPTTACAGAPIRGGKSELSYGVNDGNYTLQSMEYVWLANFCGLPAITVPAGYVVPEGRKDAGEVADRDTEGKIPVGLMATGEWCSEDALLQFGFDAEAAGQDLRSKPPNWEDVIERAKDEAKMSRGPRRATGKQKSKGHGPVGAIQYDLRELTSSEEDIQQAWQLWHIIFPDWPIEQERFAGLLFGLKGQHWIHEHGFCLSYYSKSGDSGNIAAIGVLPEYRHKGLGNALLEKGKAGLKDAAKVAGQELNSLAMGSIFPRFWYRVPTSIVPEAKEFLSHRGTYETTDTVRDLYKDIQAEIAPPEAMERVSKTNIKFTPWSPELYEECMAKQNELFTWGGIYRALAARGQHHEVMVAIDPDTNKQIGWTLMCSFGSSAGDFFAFLPLLPSGEKTGLIAAVGVDETERGKGVGLALVVKAMENLKQRGMKGIFIDAVAIRGFYEKLGFETQWEYEACNFDLAKSGVEA</sequence>
<dbReference type="Pfam" id="PF00583">
    <property type="entry name" value="Acetyltransf_1"/>
    <property type="match status" value="1"/>
</dbReference>
<comment type="similarity">
    <text evidence="1">Belongs to the amidase family.</text>
</comment>
<feature type="region of interest" description="Disordered" evidence="2">
    <location>
        <begin position="710"/>
        <end position="729"/>
    </location>
</feature>
<dbReference type="InterPro" id="IPR036928">
    <property type="entry name" value="AS_sf"/>
</dbReference>
<gene>
    <name evidence="4" type="ORF">C2S_224</name>
</gene>
<dbReference type="EMBL" id="CABFJX010000001">
    <property type="protein sequence ID" value="VTT55333.1"/>
    <property type="molecule type" value="Genomic_DNA"/>
</dbReference>
<reference evidence="4" key="1">
    <citation type="submission" date="2019-05" db="EMBL/GenBank/DDBJ databases">
        <authorList>
            <person name="Piombo E."/>
        </authorList>
    </citation>
    <scope>NUCLEOTIDE SEQUENCE</scope>
    <source>
        <strain evidence="4">C2S</strain>
    </source>
</reference>